<dbReference type="EMBL" id="KK551383">
    <property type="protein sequence ID" value="KFP33863.1"/>
    <property type="molecule type" value="Genomic_DNA"/>
</dbReference>
<feature type="non-terminal residue" evidence="2">
    <location>
        <position position="216"/>
    </location>
</feature>
<name>A0A091KCM6_COLST</name>
<proteinExistence type="predicted"/>
<dbReference type="GO" id="GO:0005581">
    <property type="term" value="C:collagen trimer"/>
    <property type="evidence" value="ECO:0007669"/>
    <property type="project" value="UniProtKB-KW"/>
</dbReference>
<keyword evidence="3" id="KW-1185">Reference proteome</keyword>
<evidence type="ECO:0000259" key="1">
    <source>
        <dbReference type="PROSITE" id="PS50234"/>
    </source>
</evidence>
<dbReference type="Gene3D" id="3.40.50.410">
    <property type="entry name" value="von Willebrand factor, type A domain"/>
    <property type="match status" value="1"/>
</dbReference>
<gene>
    <name evidence="2" type="ORF">N325_10455</name>
</gene>
<reference evidence="2 3" key="1">
    <citation type="submission" date="2014-04" db="EMBL/GenBank/DDBJ databases">
        <title>Genome evolution of avian class.</title>
        <authorList>
            <person name="Zhang G."/>
            <person name="Li C."/>
        </authorList>
    </citation>
    <scope>NUCLEOTIDE SEQUENCE [LARGE SCALE GENOMIC DNA]</scope>
    <source>
        <strain evidence="2">BGI_N325</strain>
    </source>
</reference>
<accession>A0A091KCM6</accession>
<dbReference type="AlphaFoldDB" id="A0A091KCM6"/>
<dbReference type="InterPro" id="IPR002035">
    <property type="entry name" value="VWF_A"/>
</dbReference>
<dbReference type="Proteomes" id="UP000053615">
    <property type="component" value="Unassembled WGS sequence"/>
</dbReference>
<evidence type="ECO:0000313" key="3">
    <source>
        <dbReference type="Proteomes" id="UP000053615"/>
    </source>
</evidence>
<keyword evidence="2" id="KW-0176">Collagen</keyword>
<dbReference type="SUPFAM" id="SSF53300">
    <property type="entry name" value="vWA-like"/>
    <property type="match status" value="1"/>
</dbReference>
<evidence type="ECO:0000313" key="2">
    <source>
        <dbReference type="EMBL" id="KFP33863.1"/>
    </source>
</evidence>
<dbReference type="PROSITE" id="PS50234">
    <property type="entry name" value="VWFA"/>
    <property type="match status" value="1"/>
</dbReference>
<dbReference type="Pfam" id="PF00092">
    <property type="entry name" value="VWA"/>
    <property type="match status" value="1"/>
</dbReference>
<feature type="domain" description="VWFA" evidence="1">
    <location>
        <begin position="1"/>
        <end position="123"/>
    </location>
</feature>
<protein>
    <submittedName>
        <fullName evidence="2">Collagen alpha-4(VI) chain</fullName>
    </submittedName>
</protein>
<sequence>MKKHIQESVHQLEGPSAIPSALQWTVENVFFKAPNLRKHRVIFTIVGSKTSTWDRDKLKEISLGAKCQGFTLFTLVLGNDVSDDQLMELSSSPTEQHFLMLGRVSASEMVYAERFSWAFLNLLQKEANSYPSPELQEECENLDRGDTQQQVSMTERVPFPGTVETGYGHGLEDIKTTESRILETIKETTTEPVYRMPKLRYDFKENEYLAEEGVEG</sequence>
<organism evidence="2 3">
    <name type="scientific">Colius striatus</name>
    <name type="common">Speckled mousebird</name>
    <dbReference type="NCBI Taxonomy" id="57412"/>
    <lineage>
        <taxon>Eukaryota</taxon>
        <taxon>Metazoa</taxon>
        <taxon>Chordata</taxon>
        <taxon>Craniata</taxon>
        <taxon>Vertebrata</taxon>
        <taxon>Euteleostomi</taxon>
        <taxon>Archelosauria</taxon>
        <taxon>Archosauria</taxon>
        <taxon>Dinosauria</taxon>
        <taxon>Saurischia</taxon>
        <taxon>Theropoda</taxon>
        <taxon>Coelurosauria</taxon>
        <taxon>Aves</taxon>
        <taxon>Neognathae</taxon>
        <taxon>Neoaves</taxon>
        <taxon>Telluraves</taxon>
        <taxon>Coraciimorphae</taxon>
        <taxon>Coliiformes</taxon>
        <taxon>Coliidae</taxon>
        <taxon>Colius</taxon>
    </lineage>
</organism>
<dbReference type="InterPro" id="IPR036465">
    <property type="entry name" value="vWFA_dom_sf"/>
</dbReference>